<dbReference type="PANTHER" id="PTHR13046:SF0">
    <property type="entry name" value="CAAX PRENYL PROTEASE 2"/>
    <property type="match status" value="1"/>
</dbReference>
<feature type="transmembrane region" description="Helical" evidence="11">
    <location>
        <begin position="6"/>
        <end position="25"/>
    </location>
</feature>
<evidence type="ECO:0000259" key="12">
    <source>
        <dbReference type="Pfam" id="PF02517"/>
    </source>
</evidence>
<evidence type="ECO:0000256" key="5">
    <source>
        <dbReference type="ARBA" id="ARBA00022801"/>
    </source>
</evidence>
<evidence type="ECO:0000256" key="4">
    <source>
        <dbReference type="ARBA" id="ARBA00022692"/>
    </source>
</evidence>
<comment type="similarity">
    <text evidence="2">Belongs to the peptidase U48 family.</text>
</comment>
<evidence type="ECO:0000313" key="13">
    <source>
        <dbReference type="EMBL" id="KAA6393890.1"/>
    </source>
</evidence>
<evidence type="ECO:0000256" key="1">
    <source>
        <dbReference type="ARBA" id="ARBA00004477"/>
    </source>
</evidence>
<dbReference type="GO" id="GO:0005789">
    <property type="term" value="C:endoplasmic reticulum membrane"/>
    <property type="evidence" value="ECO:0007669"/>
    <property type="project" value="UniProtKB-SubCell"/>
</dbReference>
<dbReference type="Proteomes" id="UP000324800">
    <property type="component" value="Unassembled WGS sequence"/>
</dbReference>
<dbReference type="GO" id="GO:0004222">
    <property type="term" value="F:metalloendopeptidase activity"/>
    <property type="evidence" value="ECO:0007669"/>
    <property type="project" value="InterPro"/>
</dbReference>
<keyword evidence="7 11" id="KW-1133">Transmembrane helix</keyword>
<protein>
    <recommendedName>
        <fullName evidence="10">intramembrane prenyl-peptidase Rce1</fullName>
        <ecNumber evidence="10">3.4.26.1</ecNumber>
    </recommendedName>
</protein>
<comment type="catalytic activity">
    <reaction evidence="9">
        <text>Hydrolyzes the peptide bond -P2-(S-farnesyl or geranylgeranyl)C-P1'-P2'-P3'-COOH where P1' and P2' are amino acids with aliphatic sidechains and P3' is any C-terminal residue.</text>
        <dbReference type="EC" id="3.4.26.1"/>
    </reaction>
</comment>
<dbReference type="EMBL" id="SNRW01002107">
    <property type="protein sequence ID" value="KAA6393890.1"/>
    <property type="molecule type" value="Genomic_DNA"/>
</dbReference>
<evidence type="ECO:0000256" key="6">
    <source>
        <dbReference type="ARBA" id="ARBA00022824"/>
    </source>
</evidence>
<feature type="transmembrane region" description="Helical" evidence="11">
    <location>
        <begin position="157"/>
        <end position="177"/>
    </location>
</feature>
<comment type="caution">
    <text evidence="13">The sequence shown here is derived from an EMBL/GenBank/DDBJ whole genome shotgun (WGS) entry which is preliminary data.</text>
</comment>
<evidence type="ECO:0000256" key="3">
    <source>
        <dbReference type="ARBA" id="ARBA00022670"/>
    </source>
</evidence>
<keyword evidence="3" id="KW-0645">Protease</keyword>
<keyword evidence="4 11" id="KW-0812">Transmembrane</keyword>
<feature type="domain" description="CAAX prenyl protease 2/Lysostaphin resistance protein A-like" evidence="12">
    <location>
        <begin position="123"/>
        <end position="222"/>
    </location>
</feature>
<comment type="subcellular location">
    <subcellularLocation>
        <location evidence="1">Endoplasmic reticulum membrane</location>
        <topology evidence="1">Multi-pass membrane protein</topology>
    </subcellularLocation>
</comment>
<dbReference type="OrthoDB" id="271604at2759"/>
<dbReference type="GO" id="GO:0071586">
    <property type="term" value="P:CAAX-box protein processing"/>
    <property type="evidence" value="ECO:0007669"/>
    <property type="project" value="InterPro"/>
</dbReference>
<name>A0A5J4WFW8_9EUKA</name>
<feature type="transmembrane region" description="Helical" evidence="11">
    <location>
        <begin position="183"/>
        <end position="205"/>
    </location>
</feature>
<reference evidence="13 14" key="1">
    <citation type="submission" date="2019-03" db="EMBL/GenBank/DDBJ databases">
        <title>Single cell metagenomics reveals metabolic interactions within the superorganism composed of flagellate Streblomastix strix and complex community of Bacteroidetes bacteria on its surface.</title>
        <authorList>
            <person name="Treitli S.C."/>
            <person name="Kolisko M."/>
            <person name="Husnik F."/>
            <person name="Keeling P."/>
            <person name="Hampl V."/>
        </authorList>
    </citation>
    <scope>NUCLEOTIDE SEQUENCE [LARGE SCALE GENOMIC DNA]</scope>
    <source>
        <strain evidence="13">ST1C</strain>
    </source>
</reference>
<dbReference type="InterPro" id="IPR003675">
    <property type="entry name" value="Rce1/LyrA-like_dom"/>
</dbReference>
<keyword evidence="5" id="KW-0378">Hydrolase</keyword>
<sequence length="247" mass="27522">MGWIFAIFLGLIPAFVYVLSIYLWYPFVGEVALQRDSQEQKKRRLCSATACAIASCILCLTLGVNFEDKGIAFNQPCLHLLSIVKSAIATVVLFAGPLIQGFVYENLNAASVFTTFHYKSVLSWNAYIISPILEEIVFRGQVISIVRHVIGEDEASVIKLMISSTIIFVIAHAHHLLEKEANLMQTVGQLFISSLFGALSSFLFIRTRSVLGPIISHIFCNLHGPPPIQRIRNINQVKKYGHFILLG</sequence>
<evidence type="ECO:0000256" key="7">
    <source>
        <dbReference type="ARBA" id="ARBA00022989"/>
    </source>
</evidence>
<dbReference type="Pfam" id="PF02517">
    <property type="entry name" value="Rce1-like"/>
    <property type="match status" value="1"/>
</dbReference>
<keyword evidence="6" id="KW-0256">Endoplasmic reticulum</keyword>
<evidence type="ECO:0000256" key="11">
    <source>
        <dbReference type="SAM" id="Phobius"/>
    </source>
</evidence>
<dbReference type="InterPro" id="IPR039731">
    <property type="entry name" value="Rce1"/>
</dbReference>
<evidence type="ECO:0000256" key="2">
    <source>
        <dbReference type="ARBA" id="ARBA00006897"/>
    </source>
</evidence>
<evidence type="ECO:0000313" key="14">
    <source>
        <dbReference type="Proteomes" id="UP000324800"/>
    </source>
</evidence>
<accession>A0A5J4WFW8</accession>
<feature type="transmembrane region" description="Helical" evidence="11">
    <location>
        <begin position="45"/>
        <end position="66"/>
    </location>
</feature>
<proteinExistence type="inferred from homology"/>
<dbReference type="PANTHER" id="PTHR13046">
    <property type="entry name" value="PROTEASE U48 CAAX PRENYL PROTEASE RCE1"/>
    <property type="match status" value="1"/>
</dbReference>
<evidence type="ECO:0000256" key="8">
    <source>
        <dbReference type="ARBA" id="ARBA00023136"/>
    </source>
</evidence>
<dbReference type="AlphaFoldDB" id="A0A5J4WFW8"/>
<dbReference type="EC" id="3.4.26.1" evidence="10"/>
<evidence type="ECO:0000256" key="10">
    <source>
        <dbReference type="ARBA" id="ARBA00049729"/>
    </source>
</evidence>
<keyword evidence="8 11" id="KW-0472">Membrane</keyword>
<organism evidence="13 14">
    <name type="scientific">Streblomastix strix</name>
    <dbReference type="NCBI Taxonomy" id="222440"/>
    <lineage>
        <taxon>Eukaryota</taxon>
        <taxon>Metamonada</taxon>
        <taxon>Preaxostyla</taxon>
        <taxon>Oxymonadida</taxon>
        <taxon>Streblomastigidae</taxon>
        <taxon>Streblomastix</taxon>
    </lineage>
</organism>
<gene>
    <name evidence="13" type="ORF">EZS28_010582</name>
</gene>
<evidence type="ECO:0000256" key="9">
    <source>
        <dbReference type="ARBA" id="ARBA00047280"/>
    </source>
</evidence>
<feature type="transmembrane region" description="Helical" evidence="11">
    <location>
        <begin position="78"/>
        <end position="99"/>
    </location>
</feature>